<gene>
    <name evidence="1" type="ORF">DB30_00464</name>
</gene>
<evidence type="ECO:0000313" key="1">
    <source>
        <dbReference type="EMBL" id="KIG13241.1"/>
    </source>
</evidence>
<dbReference type="Proteomes" id="UP000031599">
    <property type="component" value="Unassembled WGS sequence"/>
</dbReference>
<proteinExistence type="predicted"/>
<protein>
    <submittedName>
        <fullName evidence="1">Uncharacterized protein</fullName>
    </submittedName>
</protein>
<organism evidence="1 2">
    <name type="scientific">Enhygromyxa salina</name>
    <dbReference type="NCBI Taxonomy" id="215803"/>
    <lineage>
        <taxon>Bacteria</taxon>
        <taxon>Pseudomonadati</taxon>
        <taxon>Myxococcota</taxon>
        <taxon>Polyangia</taxon>
        <taxon>Nannocystales</taxon>
        <taxon>Nannocystaceae</taxon>
        <taxon>Enhygromyxa</taxon>
    </lineage>
</organism>
<comment type="caution">
    <text evidence="1">The sequence shown here is derived from an EMBL/GenBank/DDBJ whole genome shotgun (WGS) entry which is preliminary data.</text>
</comment>
<dbReference type="AlphaFoldDB" id="A0A0C2CPZ6"/>
<dbReference type="EMBL" id="JMCC02000104">
    <property type="protein sequence ID" value="KIG13241.1"/>
    <property type="molecule type" value="Genomic_DNA"/>
</dbReference>
<evidence type="ECO:0000313" key="2">
    <source>
        <dbReference type="Proteomes" id="UP000031599"/>
    </source>
</evidence>
<reference evidence="1 2" key="1">
    <citation type="submission" date="2014-12" db="EMBL/GenBank/DDBJ databases">
        <title>Genome assembly of Enhygromyxa salina DSM 15201.</title>
        <authorList>
            <person name="Sharma G."/>
            <person name="Subramanian S."/>
        </authorList>
    </citation>
    <scope>NUCLEOTIDE SEQUENCE [LARGE SCALE GENOMIC DNA]</scope>
    <source>
        <strain evidence="1 2">DSM 15201</strain>
    </source>
</reference>
<accession>A0A0C2CPZ6</accession>
<name>A0A0C2CPZ6_9BACT</name>
<sequence length="90" mass="9227">MTSMRDIHPPGCRTWSGLTSANGVERALRRVFGITLAESAALAESIDRAGKYIWTGVVASTAVACCGARPPDAGAAAGAIGADALEEYCD</sequence>